<accession>A0A8K0P449</accession>
<sequence length="221" mass="23447">MPLQSSPHPQPSNKQLADGETITAVPNASTNTVPNNKNGVNGNGIKHSVSGDSSKNNVCNKKMKQDVERTSPNKRKRQDGEEKNSVSGEHTMSKRQRLDAESSFPSPFSPTRIARMGMAAGISSGADSSVLLTPTKNAVCALNELRPGLTYTLVSQVGPVHAPLFTISVEVNGQCFRGTGRSKKRAKKSAAEAALRSFVQFKNSEEVAHAMGIGGSHPGNP</sequence>
<dbReference type="GO" id="GO:0005737">
    <property type="term" value="C:cytoplasm"/>
    <property type="evidence" value="ECO:0007669"/>
    <property type="project" value="TreeGrafter"/>
</dbReference>
<dbReference type="SMART" id="SM00358">
    <property type="entry name" value="DSRM"/>
    <property type="match status" value="1"/>
</dbReference>
<dbReference type="OrthoDB" id="5961559at2759"/>
<evidence type="ECO:0000256" key="2">
    <source>
        <dbReference type="SAM" id="MobiDB-lite"/>
    </source>
</evidence>
<feature type="non-terminal residue" evidence="4">
    <location>
        <position position="221"/>
    </location>
</feature>
<protein>
    <recommendedName>
        <fullName evidence="3">DRBM domain-containing protein</fullName>
    </recommendedName>
</protein>
<feature type="compositionally biased region" description="Polar residues" evidence="2">
    <location>
        <begin position="50"/>
        <end position="59"/>
    </location>
</feature>
<feature type="region of interest" description="Disordered" evidence="2">
    <location>
        <begin position="1"/>
        <end position="110"/>
    </location>
</feature>
<dbReference type="Pfam" id="PF00035">
    <property type="entry name" value="dsrm"/>
    <property type="match status" value="1"/>
</dbReference>
<evidence type="ECO:0000259" key="3">
    <source>
        <dbReference type="PROSITE" id="PS50137"/>
    </source>
</evidence>
<feature type="domain" description="DRBM" evidence="3">
    <location>
        <begin position="150"/>
        <end position="200"/>
    </location>
</feature>
<dbReference type="GO" id="GO:0006396">
    <property type="term" value="P:RNA processing"/>
    <property type="evidence" value="ECO:0007669"/>
    <property type="project" value="TreeGrafter"/>
</dbReference>
<proteinExistence type="predicted"/>
<keyword evidence="1" id="KW-0694">RNA-binding</keyword>
<dbReference type="EMBL" id="KZ308681">
    <property type="protein sequence ID" value="KAG8233016.1"/>
    <property type="molecule type" value="Genomic_DNA"/>
</dbReference>
<reference evidence="4" key="1">
    <citation type="submission" date="2013-04" db="EMBL/GenBank/DDBJ databases">
        <authorList>
            <person name="Qu J."/>
            <person name="Murali S.C."/>
            <person name="Bandaranaike D."/>
            <person name="Bellair M."/>
            <person name="Blankenburg K."/>
            <person name="Chao H."/>
            <person name="Dinh H."/>
            <person name="Doddapaneni H."/>
            <person name="Downs B."/>
            <person name="Dugan-Rocha S."/>
            <person name="Elkadiri S."/>
            <person name="Gnanaolivu R.D."/>
            <person name="Hernandez B."/>
            <person name="Javaid M."/>
            <person name="Jayaseelan J.C."/>
            <person name="Lee S."/>
            <person name="Li M."/>
            <person name="Ming W."/>
            <person name="Munidasa M."/>
            <person name="Muniz J."/>
            <person name="Nguyen L."/>
            <person name="Ongeri F."/>
            <person name="Osuji N."/>
            <person name="Pu L.-L."/>
            <person name="Puazo M."/>
            <person name="Qu C."/>
            <person name="Quiroz J."/>
            <person name="Raj R."/>
            <person name="Weissenberger G."/>
            <person name="Xin Y."/>
            <person name="Zou X."/>
            <person name="Han Y."/>
            <person name="Richards S."/>
            <person name="Worley K."/>
            <person name="Muzny D."/>
            <person name="Gibbs R."/>
        </authorList>
    </citation>
    <scope>NUCLEOTIDE SEQUENCE</scope>
    <source>
        <strain evidence="4">Sampled in the wild</strain>
    </source>
</reference>
<dbReference type="CDD" id="cd19865">
    <property type="entry name" value="DSRM_STRBP_RED-like_rpt1"/>
    <property type="match status" value="1"/>
</dbReference>
<dbReference type="PANTHER" id="PTHR10910">
    <property type="entry name" value="EUKARYOTE SPECIFIC DSRNA BINDING PROTEIN"/>
    <property type="match status" value="1"/>
</dbReference>
<comment type="caution">
    <text evidence="4">The sequence shown here is derived from an EMBL/GenBank/DDBJ whole genome shotgun (WGS) entry which is preliminary data.</text>
</comment>
<dbReference type="GO" id="GO:0005730">
    <property type="term" value="C:nucleolus"/>
    <property type="evidence" value="ECO:0007669"/>
    <property type="project" value="TreeGrafter"/>
</dbReference>
<dbReference type="AlphaFoldDB" id="A0A8K0P449"/>
<evidence type="ECO:0000313" key="4">
    <source>
        <dbReference type="EMBL" id="KAG8233016.1"/>
    </source>
</evidence>
<keyword evidence="5" id="KW-1185">Reference proteome</keyword>
<evidence type="ECO:0000313" key="5">
    <source>
        <dbReference type="Proteomes" id="UP000792457"/>
    </source>
</evidence>
<dbReference type="FunFam" id="3.30.160.20:FF:000009">
    <property type="entry name" value="Adenosine deaminase RNA-specific B2 (inactive)"/>
    <property type="match status" value="1"/>
</dbReference>
<name>A0A8K0P449_LADFU</name>
<dbReference type="Proteomes" id="UP000792457">
    <property type="component" value="Unassembled WGS sequence"/>
</dbReference>
<feature type="compositionally biased region" description="Polar residues" evidence="2">
    <location>
        <begin position="1"/>
        <end position="15"/>
    </location>
</feature>
<dbReference type="Gene3D" id="3.30.160.20">
    <property type="match status" value="1"/>
</dbReference>
<dbReference type="GO" id="GO:0003726">
    <property type="term" value="F:double-stranded RNA adenosine deaminase activity"/>
    <property type="evidence" value="ECO:0007669"/>
    <property type="project" value="TreeGrafter"/>
</dbReference>
<dbReference type="GO" id="GO:0010468">
    <property type="term" value="P:regulation of gene expression"/>
    <property type="evidence" value="ECO:0007669"/>
    <property type="project" value="UniProtKB-ARBA"/>
</dbReference>
<organism evidence="4 5">
    <name type="scientific">Ladona fulva</name>
    <name type="common">Scarce chaser dragonfly</name>
    <name type="synonym">Libellula fulva</name>
    <dbReference type="NCBI Taxonomy" id="123851"/>
    <lineage>
        <taxon>Eukaryota</taxon>
        <taxon>Metazoa</taxon>
        <taxon>Ecdysozoa</taxon>
        <taxon>Arthropoda</taxon>
        <taxon>Hexapoda</taxon>
        <taxon>Insecta</taxon>
        <taxon>Pterygota</taxon>
        <taxon>Palaeoptera</taxon>
        <taxon>Odonata</taxon>
        <taxon>Epiprocta</taxon>
        <taxon>Anisoptera</taxon>
        <taxon>Libelluloidea</taxon>
        <taxon>Libellulidae</taxon>
        <taxon>Ladona</taxon>
    </lineage>
</organism>
<dbReference type="GO" id="GO:0003725">
    <property type="term" value="F:double-stranded RNA binding"/>
    <property type="evidence" value="ECO:0007669"/>
    <property type="project" value="TreeGrafter"/>
</dbReference>
<dbReference type="PANTHER" id="PTHR10910:SF62">
    <property type="entry name" value="AT07585P-RELATED"/>
    <property type="match status" value="1"/>
</dbReference>
<gene>
    <name evidence="4" type="ORF">J437_LFUL013685</name>
</gene>
<dbReference type="GO" id="GO:0008251">
    <property type="term" value="F:tRNA-specific adenosine deaminase activity"/>
    <property type="evidence" value="ECO:0007669"/>
    <property type="project" value="TreeGrafter"/>
</dbReference>
<dbReference type="InterPro" id="IPR014720">
    <property type="entry name" value="dsRBD_dom"/>
</dbReference>
<feature type="compositionally biased region" description="Low complexity" evidence="2">
    <location>
        <begin position="30"/>
        <end position="44"/>
    </location>
</feature>
<dbReference type="PROSITE" id="PS50137">
    <property type="entry name" value="DS_RBD"/>
    <property type="match status" value="1"/>
</dbReference>
<dbReference type="SUPFAM" id="SSF54768">
    <property type="entry name" value="dsRNA-binding domain-like"/>
    <property type="match status" value="1"/>
</dbReference>
<dbReference type="GO" id="GO:0006382">
    <property type="term" value="P:adenosine to inosine editing"/>
    <property type="evidence" value="ECO:0007669"/>
    <property type="project" value="TreeGrafter"/>
</dbReference>
<reference evidence="4" key="2">
    <citation type="submission" date="2017-10" db="EMBL/GenBank/DDBJ databases">
        <title>Ladona fulva Genome sequencing and assembly.</title>
        <authorList>
            <person name="Murali S."/>
            <person name="Richards S."/>
            <person name="Bandaranaike D."/>
            <person name="Bellair M."/>
            <person name="Blankenburg K."/>
            <person name="Chao H."/>
            <person name="Dinh H."/>
            <person name="Doddapaneni H."/>
            <person name="Dugan-Rocha S."/>
            <person name="Elkadiri S."/>
            <person name="Gnanaolivu R."/>
            <person name="Hernandez B."/>
            <person name="Skinner E."/>
            <person name="Javaid M."/>
            <person name="Lee S."/>
            <person name="Li M."/>
            <person name="Ming W."/>
            <person name="Munidasa M."/>
            <person name="Muniz J."/>
            <person name="Nguyen L."/>
            <person name="Hughes D."/>
            <person name="Osuji N."/>
            <person name="Pu L.-L."/>
            <person name="Puazo M."/>
            <person name="Qu C."/>
            <person name="Quiroz J."/>
            <person name="Raj R."/>
            <person name="Weissenberger G."/>
            <person name="Xin Y."/>
            <person name="Zou X."/>
            <person name="Han Y."/>
            <person name="Worley K."/>
            <person name="Muzny D."/>
            <person name="Gibbs R."/>
        </authorList>
    </citation>
    <scope>NUCLEOTIDE SEQUENCE</scope>
    <source>
        <strain evidence="4">Sampled in the wild</strain>
    </source>
</reference>
<evidence type="ECO:0000256" key="1">
    <source>
        <dbReference type="PROSITE-ProRule" id="PRU00266"/>
    </source>
</evidence>